<evidence type="ECO:0000313" key="2">
    <source>
        <dbReference type="EMBL" id="QLY81212.1"/>
    </source>
</evidence>
<name>A0A7D6VX14_9CLOT</name>
<dbReference type="EMBL" id="CP059378">
    <property type="protein sequence ID" value="QLY81212.1"/>
    <property type="molecule type" value="Genomic_DNA"/>
</dbReference>
<sequence length="400" mass="46755">MDEKELLIQYIESQHECEWLDFKERFYVIKHNKDAFIKDVVSFANSLQAKDKYIIFGVKDGNHGICGVLPDTIPDISTLENLLVEKVEPQITIVLGSFVIDNKLIAFLKIPYSNENRPYMIKNECGTVKQGDIYIRKGSINVKATRRDLDDIYTNQYQQYIIPYDEGIIIEPVYIKDSLVGEPTYGRIEIEVKNTSNLPLLINCGWIEFENVFGKIERSIYDILPNSNIRENPFEIPQNSHFVKTVLFEFTSTDCITLHFDEDGHLVTKTYVKTFFQDINGKIFESDPKEFFIIAKGDILHKVRYKYKEFRQYLKKKRKNILRAIELNQEADFKELMHVSCIDFSLILPKYVLHHPEFPEYDICAEMIQTAINVNNEYVIKLMKAYGLPQSFIELTLGYE</sequence>
<keyword evidence="2" id="KW-0547">Nucleotide-binding</keyword>
<protein>
    <submittedName>
        <fullName evidence="2">ATP-binding protein</fullName>
    </submittedName>
</protein>
<evidence type="ECO:0000259" key="1">
    <source>
        <dbReference type="Pfam" id="PF04326"/>
    </source>
</evidence>
<organism evidence="2 3">
    <name type="scientific">Clostridium intestinale</name>
    <dbReference type="NCBI Taxonomy" id="36845"/>
    <lineage>
        <taxon>Bacteria</taxon>
        <taxon>Bacillati</taxon>
        <taxon>Bacillota</taxon>
        <taxon>Clostridia</taxon>
        <taxon>Eubacteriales</taxon>
        <taxon>Clostridiaceae</taxon>
        <taxon>Clostridium</taxon>
    </lineage>
</organism>
<reference evidence="2 3" key="1">
    <citation type="submission" date="2020-07" db="EMBL/GenBank/DDBJ databases">
        <title>Electron transfer.</title>
        <authorList>
            <person name="Huang L."/>
            <person name="Liu X."/>
            <person name="Zhou S."/>
        </authorList>
    </citation>
    <scope>NUCLEOTIDE SEQUENCE [LARGE SCALE GENOMIC DNA]</scope>
    <source>
        <strain evidence="2 3">Lx1</strain>
    </source>
</reference>
<keyword evidence="2" id="KW-0067">ATP-binding</keyword>
<evidence type="ECO:0000313" key="3">
    <source>
        <dbReference type="Proteomes" id="UP000512286"/>
    </source>
</evidence>
<dbReference type="InterPro" id="IPR038461">
    <property type="entry name" value="Schlafen_AlbA_2_dom_sf"/>
</dbReference>
<dbReference type="Gene3D" id="3.30.950.30">
    <property type="entry name" value="Schlafen, AAA domain"/>
    <property type="match status" value="1"/>
</dbReference>
<dbReference type="AlphaFoldDB" id="A0A7D6VX14"/>
<proteinExistence type="predicted"/>
<dbReference type="Proteomes" id="UP000512286">
    <property type="component" value="Chromosome"/>
</dbReference>
<dbReference type="InterPro" id="IPR007421">
    <property type="entry name" value="Schlafen_AlbA_2_dom"/>
</dbReference>
<gene>
    <name evidence="2" type="ORF">HZF06_06395</name>
</gene>
<dbReference type="Pfam" id="PF04326">
    <property type="entry name" value="SLFN_AlbA_2"/>
    <property type="match status" value="1"/>
</dbReference>
<dbReference type="RefSeq" id="WP_181602859.1">
    <property type="nucleotide sequence ID" value="NZ_CP059378.1"/>
</dbReference>
<dbReference type="GO" id="GO:0005524">
    <property type="term" value="F:ATP binding"/>
    <property type="evidence" value="ECO:0007669"/>
    <property type="project" value="UniProtKB-KW"/>
</dbReference>
<dbReference type="KEGG" id="cint:HZF06_06395"/>
<accession>A0A7D6VX14</accession>
<feature type="domain" description="Schlafen AlbA-2" evidence="1">
    <location>
        <begin position="16"/>
        <end position="144"/>
    </location>
</feature>